<evidence type="ECO:0000256" key="1">
    <source>
        <dbReference type="SAM" id="MobiDB-lite"/>
    </source>
</evidence>
<proteinExistence type="predicted"/>
<gene>
    <name evidence="2" type="primary">g8018</name>
    <name evidence="2" type="ORF">VP750_LOCUS6889</name>
</gene>
<feature type="region of interest" description="Disordered" evidence="1">
    <location>
        <begin position="44"/>
        <end position="79"/>
    </location>
</feature>
<evidence type="ECO:0000313" key="3">
    <source>
        <dbReference type="Proteomes" id="UP001497392"/>
    </source>
</evidence>
<reference evidence="2 3" key="1">
    <citation type="submission" date="2024-06" db="EMBL/GenBank/DDBJ databases">
        <authorList>
            <person name="Kraege A."/>
            <person name="Thomma B."/>
        </authorList>
    </citation>
    <scope>NUCLEOTIDE SEQUENCE [LARGE SCALE GENOMIC DNA]</scope>
</reference>
<keyword evidence="3" id="KW-1185">Reference proteome</keyword>
<feature type="compositionally biased region" description="Polar residues" evidence="1">
    <location>
        <begin position="66"/>
        <end position="79"/>
    </location>
</feature>
<accession>A0ABP1FZD1</accession>
<sequence>MDTQHPCQHGTAPAHAQAYAADAASAHCSESHLCARIQMRRDAASVSGRASLPPPLKKEGKATAGRPSSTGEQILSTPPQQQHIWQLGLSSFSTRFIDAPARMTAYIDAFRRLHPHRLVAVEDLAYHEVMSQPLFHSW</sequence>
<comment type="caution">
    <text evidence="2">The sequence shown here is derived from an EMBL/GenBank/DDBJ whole genome shotgun (WGS) entry which is preliminary data.</text>
</comment>
<name>A0ABP1FZD1_9CHLO</name>
<dbReference type="Proteomes" id="UP001497392">
    <property type="component" value="Unassembled WGS sequence"/>
</dbReference>
<protein>
    <submittedName>
        <fullName evidence="2">G8018 protein</fullName>
    </submittedName>
</protein>
<dbReference type="EMBL" id="CAXHTA020000012">
    <property type="protein sequence ID" value="CAL5225230.1"/>
    <property type="molecule type" value="Genomic_DNA"/>
</dbReference>
<evidence type="ECO:0000313" key="2">
    <source>
        <dbReference type="EMBL" id="CAL5225230.1"/>
    </source>
</evidence>
<organism evidence="2 3">
    <name type="scientific">Coccomyxa viridis</name>
    <dbReference type="NCBI Taxonomy" id="1274662"/>
    <lineage>
        <taxon>Eukaryota</taxon>
        <taxon>Viridiplantae</taxon>
        <taxon>Chlorophyta</taxon>
        <taxon>core chlorophytes</taxon>
        <taxon>Trebouxiophyceae</taxon>
        <taxon>Trebouxiophyceae incertae sedis</taxon>
        <taxon>Coccomyxaceae</taxon>
        <taxon>Coccomyxa</taxon>
    </lineage>
</organism>